<comment type="subcellular location">
    <subcellularLocation>
        <location evidence="1">Cell membrane</location>
        <topology evidence="1">Multi-pass membrane protein</topology>
    </subcellularLocation>
</comment>
<dbReference type="GO" id="GO:0005886">
    <property type="term" value="C:plasma membrane"/>
    <property type="evidence" value="ECO:0007669"/>
    <property type="project" value="UniProtKB-SubCell"/>
</dbReference>
<keyword evidence="5 10" id="KW-1133">Transmembrane helix</keyword>
<dbReference type="InterPro" id="IPR002656">
    <property type="entry name" value="Acyl_transf_3_dom"/>
</dbReference>
<keyword evidence="6 10" id="KW-0472">Membrane</keyword>
<sequence>MDLKMNKKKTELIYLRAFICILIIVTHLLTQMMNDIDDTEINQLKLLYYVQNIVIFGTPSFIILSQLLTTLNYEKITFKYLWSRFKYIFIPYLTIGLFYCYTESLKLNSPFLHQFYENVVLGYWYGYFIIVILQYFILSYFIYKISSKIFESKVILLISLIIQITFLHLLHNNNEFAENFHAIYPLSDNTFILGWIFFFFLGGYIGKNYNNITAFLRNYLFIILVLAILSFVLFIIMFSHDYWNVTSYTEALIFYHSFMFLLLLGATLHFKEFMFYSINLVNTFSFFVYLLHPIVIDALYENTSVYIDHTFIFLAVSLLFILGLCIGVGIILREFYIFRFVIGKQPYSLKLDLK</sequence>
<evidence type="ECO:0000256" key="8">
    <source>
        <dbReference type="ARBA" id="ARBA00042402"/>
    </source>
</evidence>
<feature type="transmembrane region" description="Helical" evidence="10">
    <location>
        <begin position="218"/>
        <end position="239"/>
    </location>
</feature>
<dbReference type="EMBL" id="BKAW01000022">
    <property type="protein sequence ID" value="GEQ04058.1"/>
    <property type="molecule type" value="Genomic_DNA"/>
</dbReference>
<accession>A0AB34AMB9</accession>
<evidence type="ECO:0000259" key="11">
    <source>
        <dbReference type="Pfam" id="PF01757"/>
    </source>
</evidence>
<keyword evidence="13" id="KW-1185">Reference proteome</keyword>
<proteinExistence type="inferred from homology"/>
<organism evidence="12 13">
    <name type="scientific">Staphylococcus ureilyticus</name>
    <name type="common">Staphylococcus cohnii subsp. urealyticus</name>
    <dbReference type="NCBI Taxonomy" id="94138"/>
    <lineage>
        <taxon>Bacteria</taxon>
        <taxon>Bacillati</taxon>
        <taxon>Bacillota</taxon>
        <taxon>Bacilli</taxon>
        <taxon>Bacillales</taxon>
        <taxon>Staphylococcaceae</taxon>
        <taxon>Staphylococcus</taxon>
        <taxon>Staphylococcus cohnii species complex</taxon>
    </lineage>
</organism>
<evidence type="ECO:0000256" key="4">
    <source>
        <dbReference type="ARBA" id="ARBA00022692"/>
    </source>
</evidence>
<keyword evidence="3" id="KW-1003">Cell membrane</keyword>
<evidence type="ECO:0000256" key="7">
    <source>
        <dbReference type="ARBA" id="ARBA00041028"/>
    </source>
</evidence>
<feature type="transmembrane region" description="Helical" evidence="10">
    <location>
        <begin position="12"/>
        <end position="29"/>
    </location>
</feature>
<dbReference type="GO" id="GO:0016413">
    <property type="term" value="F:O-acetyltransferase activity"/>
    <property type="evidence" value="ECO:0007669"/>
    <property type="project" value="TreeGrafter"/>
</dbReference>
<evidence type="ECO:0000256" key="5">
    <source>
        <dbReference type="ARBA" id="ARBA00022989"/>
    </source>
</evidence>
<feature type="transmembrane region" description="Helical" evidence="10">
    <location>
        <begin position="311"/>
        <end position="332"/>
    </location>
</feature>
<keyword evidence="4 10" id="KW-0812">Transmembrane</keyword>
<feature type="transmembrane region" description="Helical" evidence="10">
    <location>
        <begin position="85"/>
        <end position="102"/>
    </location>
</feature>
<dbReference type="Pfam" id="PF01757">
    <property type="entry name" value="Acyl_transf_3"/>
    <property type="match status" value="1"/>
</dbReference>
<evidence type="ECO:0000256" key="3">
    <source>
        <dbReference type="ARBA" id="ARBA00022475"/>
    </source>
</evidence>
<feature type="domain" description="Acyltransferase 3" evidence="11">
    <location>
        <begin position="11"/>
        <end position="326"/>
    </location>
</feature>
<evidence type="ECO:0000256" key="10">
    <source>
        <dbReference type="SAM" id="Phobius"/>
    </source>
</evidence>
<feature type="transmembrane region" description="Helical" evidence="10">
    <location>
        <begin position="273"/>
        <end position="291"/>
    </location>
</feature>
<name>A0AB34AMB9_STAUR</name>
<feature type="transmembrane region" description="Helical" evidence="10">
    <location>
        <begin position="122"/>
        <end position="142"/>
    </location>
</feature>
<reference evidence="12 13" key="1">
    <citation type="submission" date="2019-07" db="EMBL/GenBank/DDBJ databases">
        <title>Whole genome shotgun sequence of Staphylococcus cohnii subsp. urealyticus NBRC 109766.</title>
        <authorList>
            <person name="Hosoyama A."/>
            <person name="Uohara A."/>
            <person name="Ohji S."/>
            <person name="Ichikawa N."/>
        </authorList>
    </citation>
    <scope>NUCLEOTIDE SEQUENCE [LARGE SCALE GENOMIC DNA]</scope>
    <source>
        <strain evidence="12 13">NBRC 109766</strain>
    </source>
</reference>
<comment type="caution">
    <text evidence="12">The sequence shown here is derived from an EMBL/GenBank/DDBJ whole genome shotgun (WGS) entry which is preliminary data.</text>
</comment>
<evidence type="ECO:0000256" key="6">
    <source>
        <dbReference type="ARBA" id="ARBA00023136"/>
    </source>
</evidence>
<feature type="transmembrane region" description="Helical" evidence="10">
    <location>
        <begin position="190"/>
        <end position="206"/>
    </location>
</feature>
<dbReference type="PANTHER" id="PTHR40074">
    <property type="entry name" value="O-ACETYLTRANSFERASE WECH"/>
    <property type="match status" value="1"/>
</dbReference>
<evidence type="ECO:0000256" key="1">
    <source>
        <dbReference type="ARBA" id="ARBA00004651"/>
    </source>
</evidence>
<dbReference type="PANTHER" id="PTHR40074:SF2">
    <property type="entry name" value="O-ACETYLTRANSFERASE WECH"/>
    <property type="match status" value="1"/>
</dbReference>
<evidence type="ECO:0000313" key="13">
    <source>
        <dbReference type="Proteomes" id="UP000321839"/>
    </source>
</evidence>
<evidence type="ECO:0000313" key="12">
    <source>
        <dbReference type="EMBL" id="GEQ04058.1"/>
    </source>
</evidence>
<dbReference type="Proteomes" id="UP000321839">
    <property type="component" value="Unassembled WGS sequence"/>
</dbReference>
<evidence type="ECO:0000256" key="2">
    <source>
        <dbReference type="ARBA" id="ARBA00007400"/>
    </source>
</evidence>
<dbReference type="GO" id="GO:0009246">
    <property type="term" value="P:enterobacterial common antigen biosynthetic process"/>
    <property type="evidence" value="ECO:0007669"/>
    <property type="project" value="TreeGrafter"/>
</dbReference>
<comment type="similarity">
    <text evidence="2">Belongs to the acyltransferase 3 family.</text>
</comment>
<feature type="transmembrane region" description="Helical" evidence="10">
    <location>
        <begin position="154"/>
        <end position="170"/>
    </location>
</feature>
<protein>
    <recommendedName>
        <fullName evidence="7">Probable poly-beta-1,6-N-acetyl-D-glucosamine export protein</fullName>
    </recommendedName>
    <alternativeName>
        <fullName evidence="9">Biofilm polysaccharide intercellular adhesin export protein</fullName>
    </alternativeName>
    <alternativeName>
        <fullName evidence="8">Intercellular adhesion protein C</fullName>
    </alternativeName>
</protein>
<dbReference type="AlphaFoldDB" id="A0AB34AMB9"/>
<evidence type="ECO:0000256" key="9">
    <source>
        <dbReference type="ARBA" id="ARBA00042839"/>
    </source>
</evidence>
<gene>
    <name evidence="12" type="primary">icaC_2</name>
    <name evidence="12" type="ORF">SCO02_24990</name>
</gene>
<feature type="transmembrane region" description="Helical" evidence="10">
    <location>
        <begin position="49"/>
        <end position="73"/>
    </location>
</feature>
<feature type="transmembrane region" description="Helical" evidence="10">
    <location>
        <begin position="245"/>
        <end position="266"/>
    </location>
</feature>